<sequence>MATKKRRRMTNAEKKERAEIKKRLQEEGFLPPDKPRLDRKRFLEEAEKEWNSREPGGLAWEFYLAEAISIMLAKTEGCSRRVSLEAVGAAKVLKLAVRLQEFSRMLEEKGEKKYRLVDKYEYIRDIFDA</sequence>
<name>A0AC61QVW4_9FIRM</name>
<keyword evidence="2" id="KW-1185">Reference proteome</keyword>
<protein>
    <submittedName>
        <fullName evidence="1">Uncharacterized protein</fullName>
    </submittedName>
</protein>
<reference evidence="1" key="1">
    <citation type="submission" date="2019-04" db="EMBL/GenBank/DDBJ databases">
        <title>Microbes associate with the intestines of laboratory mice.</title>
        <authorList>
            <person name="Navarre W."/>
            <person name="Wong E."/>
            <person name="Huang K."/>
            <person name="Tropini C."/>
            <person name="Ng K."/>
            <person name="Yu B."/>
        </authorList>
    </citation>
    <scope>NUCLEOTIDE SEQUENCE</scope>
    <source>
        <strain evidence="1">NM72_1-8</strain>
    </source>
</reference>
<comment type="caution">
    <text evidence="1">The sequence shown here is derived from an EMBL/GenBank/DDBJ whole genome shotgun (WGS) entry which is preliminary data.</text>
</comment>
<evidence type="ECO:0000313" key="1">
    <source>
        <dbReference type="EMBL" id="TGX96851.1"/>
    </source>
</evidence>
<accession>A0AC61QVW4</accession>
<proteinExistence type="predicted"/>
<dbReference type="EMBL" id="SRZB01000045">
    <property type="protein sequence ID" value="TGX96851.1"/>
    <property type="molecule type" value="Genomic_DNA"/>
</dbReference>
<evidence type="ECO:0000313" key="2">
    <source>
        <dbReference type="Proteomes" id="UP000307720"/>
    </source>
</evidence>
<organism evidence="1 2">
    <name type="scientific">Hominisplanchenecus murintestinalis</name>
    <dbReference type="NCBI Taxonomy" id="2941517"/>
    <lineage>
        <taxon>Bacteria</taxon>
        <taxon>Bacillati</taxon>
        <taxon>Bacillota</taxon>
        <taxon>Clostridia</taxon>
        <taxon>Lachnospirales</taxon>
        <taxon>Lachnospiraceae</taxon>
        <taxon>Hominisplanchenecus</taxon>
    </lineage>
</organism>
<dbReference type="Proteomes" id="UP000307720">
    <property type="component" value="Unassembled WGS sequence"/>
</dbReference>
<gene>
    <name evidence="1" type="ORF">E5357_14770</name>
</gene>